<organism evidence="9 10">
    <name type="scientific">Acidipila rosea</name>
    <dbReference type="NCBI Taxonomy" id="768535"/>
    <lineage>
        <taxon>Bacteria</taxon>
        <taxon>Pseudomonadati</taxon>
        <taxon>Acidobacteriota</taxon>
        <taxon>Terriglobia</taxon>
        <taxon>Terriglobales</taxon>
        <taxon>Acidobacteriaceae</taxon>
        <taxon>Acidipila</taxon>
    </lineage>
</organism>
<feature type="transmembrane region" description="Helical" evidence="7">
    <location>
        <begin position="93"/>
        <end position="113"/>
    </location>
</feature>
<evidence type="ECO:0000256" key="6">
    <source>
        <dbReference type="ARBA" id="ARBA00023136"/>
    </source>
</evidence>
<evidence type="ECO:0000256" key="2">
    <source>
        <dbReference type="ARBA" id="ARBA00022448"/>
    </source>
</evidence>
<dbReference type="InterPro" id="IPR010290">
    <property type="entry name" value="TM_effector"/>
</dbReference>
<dbReference type="CDD" id="cd06173">
    <property type="entry name" value="MFS_MefA_like"/>
    <property type="match status" value="1"/>
</dbReference>
<gene>
    <name evidence="9" type="ORF">C7378_1488</name>
</gene>
<protein>
    <submittedName>
        <fullName evidence="9">Putative MFS family arabinose efflux permease</fullName>
    </submittedName>
</protein>
<dbReference type="GO" id="GO:0005886">
    <property type="term" value="C:plasma membrane"/>
    <property type="evidence" value="ECO:0007669"/>
    <property type="project" value="UniProtKB-SubCell"/>
</dbReference>
<dbReference type="SUPFAM" id="SSF103473">
    <property type="entry name" value="MFS general substrate transporter"/>
    <property type="match status" value="1"/>
</dbReference>
<feature type="transmembrane region" description="Helical" evidence="7">
    <location>
        <begin position="389"/>
        <end position="409"/>
    </location>
</feature>
<dbReference type="InterPro" id="IPR036259">
    <property type="entry name" value="MFS_trans_sf"/>
</dbReference>
<comment type="subcellular location">
    <subcellularLocation>
        <location evidence="1">Cell membrane</location>
        <topology evidence="1">Multi-pass membrane protein</topology>
    </subcellularLocation>
</comment>
<dbReference type="EMBL" id="SMGK01000002">
    <property type="protein sequence ID" value="TCK73870.1"/>
    <property type="molecule type" value="Genomic_DNA"/>
</dbReference>
<keyword evidence="5 7" id="KW-1133">Transmembrane helix</keyword>
<feature type="transmembrane region" description="Helical" evidence="7">
    <location>
        <begin position="364"/>
        <end position="383"/>
    </location>
</feature>
<keyword evidence="3" id="KW-1003">Cell membrane</keyword>
<dbReference type="Gene3D" id="1.20.1250.20">
    <property type="entry name" value="MFS general substrate transporter like domains"/>
    <property type="match status" value="2"/>
</dbReference>
<feature type="transmembrane region" description="Helical" evidence="7">
    <location>
        <begin position="30"/>
        <end position="54"/>
    </location>
</feature>
<dbReference type="Proteomes" id="UP000295210">
    <property type="component" value="Unassembled WGS sequence"/>
</dbReference>
<keyword evidence="2" id="KW-0813">Transport</keyword>
<feature type="transmembrane region" description="Helical" evidence="7">
    <location>
        <begin position="300"/>
        <end position="318"/>
    </location>
</feature>
<evidence type="ECO:0000256" key="5">
    <source>
        <dbReference type="ARBA" id="ARBA00022989"/>
    </source>
</evidence>
<dbReference type="OrthoDB" id="9775268at2"/>
<dbReference type="Pfam" id="PF05977">
    <property type="entry name" value="MFS_3"/>
    <property type="match status" value="1"/>
</dbReference>
<dbReference type="RefSeq" id="WP_131994073.1">
    <property type="nucleotide sequence ID" value="NZ_SMGK01000002.1"/>
</dbReference>
<dbReference type="InterPro" id="IPR020846">
    <property type="entry name" value="MFS_dom"/>
</dbReference>
<proteinExistence type="predicted"/>
<evidence type="ECO:0000313" key="9">
    <source>
        <dbReference type="EMBL" id="TCK73870.1"/>
    </source>
</evidence>
<dbReference type="AlphaFoldDB" id="A0A4R1L9F3"/>
<feature type="transmembrane region" description="Helical" evidence="7">
    <location>
        <begin position="324"/>
        <end position="343"/>
    </location>
</feature>
<feature type="transmembrane region" description="Helical" evidence="7">
    <location>
        <begin position="273"/>
        <end position="293"/>
    </location>
</feature>
<evidence type="ECO:0000313" key="10">
    <source>
        <dbReference type="Proteomes" id="UP000295210"/>
    </source>
</evidence>
<feature type="domain" description="Major facilitator superfamily (MFS) profile" evidence="8">
    <location>
        <begin position="22"/>
        <end position="415"/>
    </location>
</feature>
<feature type="transmembrane region" description="Helical" evidence="7">
    <location>
        <begin position="187"/>
        <end position="206"/>
    </location>
</feature>
<dbReference type="PANTHER" id="PTHR23513">
    <property type="entry name" value="INTEGRAL MEMBRANE EFFLUX PROTEIN-RELATED"/>
    <property type="match status" value="1"/>
</dbReference>
<evidence type="ECO:0000259" key="8">
    <source>
        <dbReference type="PROSITE" id="PS50850"/>
    </source>
</evidence>
<dbReference type="PROSITE" id="PS50850">
    <property type="entry name" value="MFS"/>
    <property type="match status" value="1"/>
</dbReference>
<keyword evidence="6 7" id="KW-0472">Membrane</keyword>
<evidence type="ECO:0000256" key="4">
    <source>
        <dbReference type="ARBA" id="ARBA00022692"/>
    </source>
</evidence>
<feature type="transmembrane region" description="Helical" evidence="7">
    <location>
        <begin position="60"/>
        <end position="81"/>
    </location>
</feature>
<feature type="transmembrane region" description="Helical" evidence="7">
    <location>
        <begin position="240"/>
        <end position="261"/>
    </location>
</feature>
<keyword evidence="4 7" id="KW-0812">Transmembrane</keyword>
<name>A0A4R1L9F3_9BACT</name>
<reference evidence="9 10" key="1">
    <citation type="submission" date="2019-03" db="EMBL/GenBank/DDBJ databases">
        <title>Genomic Encyclopedia of Type Strains, Phase IV (KMG-IV): sequencing the most valuable type-strain genomes for metagenomic binning, comparative biology and taxonomic classification.</title>
        <authorList>
            <person name="Goeker M."/>
        </authorList>
    </citation>
    <scope>NUCLEOTIDE SEQUENCE [LARGE SCALE GENOMIC DNA]</scope>
    <source>
        <strain evidence="9 10">DSM 103428</strain>
    </source>
</reference>
<evidence type="ECO:0000256" key="7">
    <source>
        <dbReference type="SAM" id="Phobius"/>
    </source>
</evidence>
<dbReference type="GO" id="GO:0022857">
    <property type="term" value="F:transmembrane transporter activity"/>
    <property type="evidence" value="ECO:0007669"/>
    <property type="project" value="InterPro"/>
</dbReference>
<dbReference type="PANTHER" id="PTHR23513:SF11">
    <property type="entry name" value="STAPHYLOFERRIN A TRANSPORTER"/>
    <property type="match status" value="1"/>
</dbReference>
<accession>A0A4R1L9F3</accession>
<evidence type="ECO:0000256" key="3">
    <source>
        <dbReference type="ARBA" id="ARBA00022475"/>
    </source>
</evidence>
<sequence>MTDAADNTEESLTRDYSHAWRALRHGNFRLFFGGQSISLIGTWMTRIATSWLVYRLTKSSLLLGTVSFAGQIPTFLLAPFAGVLVDRMNRRTVLVWTQVLAMIQSLALAALTLTHHVTIHEIVWLSVFQGIVNSFDMPGRQAFMVQMVEDRADLSNAIAINSSMVNMARLIGPSLAGLVIAATNEGYCFLIDGISYIAVIASLLMMRLPALKAKRAVTSMLEQLKEGWTYVAGFAPIRTILLLFALVSLMGMPFVVLMPVFAAQVLHGGAHTLGFLMGAMGVGSLISGLSLVLRKSVRGLTRMIPIAAAVFGAGLVAFGFSRTLWLSLVLMLITGFGMMQGLTSSNTIIQTLVSEDKRGRVMSYYTVAFVGMAPFGSLMAGALAHSIGAPMTVMISGVAVIAGAAWFWTRLPMMRREMRPIYIELGIIPPDVEALLEDAGGN</sequence>
<keyword evidence="10" id="KW-1185">Reference proteome</keyword>
<evidence type="ECO:0000256" key="1">
    <source>
        <dbReference type="ARBA" id="ARBA00004651"/>
    </source>
</evidence>
<comment type="caution">
    <text evidence="9">The sequence shown here is derived from an EMBL/GenBank/DDBJ whole genome shotgun (WGS) entry which is preliminary data.</text>
</comment>